<dbReference type="InterPro" id="IPR000792">
    <property type="entry name" value="Tscrpt_reg_LuxR_C"/>
</dbReference>
<dbReference type="SUPFAM" id="SSF46894">
    <property type="entry name" value="C-terminal effector domain of the bipartite response regulators"/>
    <property type="match status" value="1"/>
</dbReference>
<dbReference type="GO" id="GO:0005737">
    <property type="term" value="C:cytoplasm"/>
    <property type="evidence" value="ECO:0007669"/>
    <property type="project" value="TreeGrafter"/>
</dbReference>
<evidence type="ECO:0000256" key="2">
    <source>
        <dbReference type="ARBA" id="ARBA00022840"/>
    </source>
</evidence>
<organism evidence="4 5">
    <name type="scientific">Blastococcus colisei</name>
    <dbReference type="NCBI Taxonomy" id="1564162"/>
    <lineage>
        <taxon>Bacteria</taxon>
        <taxon>Bacillati</taxon>
        <taxon>Actinomycetota</taxon>
        <taxon>Actinomycetes</taxon>
        <taxon>Geodermatophilales</taxon>
        <taxon>Geodermatophilaceae</taxon>
        <taxon>Blastococcus</taxon>
    </lineage>
</organism>
<dbReference type="EMBL" id="VFQE01000001">
    <property type="protein sequence ID" value="TQN42740.1"/>
    <property type="molecule type" value="Genomic_DNA"/>
</dbReference>
<evidence type="ECO:0000313" key="5">
    <source>
        <dbReference type="Proteomes" id="UP000319865"/>
    </source>
</evidence>
<comment type="caution">
    <text evidence="4">The sequence shown here is derived from an EMBL/GenBank/DDBJ whole genome shotgun (WGS) entry which is preliminary data.</text>
</comment>
<dbReference type="PANTHER" id="PTHR16305:SF35">
    <property type="entry name" value="TRANSCRIPTIONAL ACTIVATOR DOMAIN"/>
    <property type="match status" value="1"/>
</dbReference>
<gene>
    <name evidence="4" type="ORF">FHU33_2148</name>
</gene>
<dbReference type="OrthoDB" id="7053960at2"/>
<dbReference type="Gene3D" id="1.25.40.10">
    <property type="entry name" value="Tetratricopeptide repeat domain"/>
    <property type="match status" value="1"/>
</dbReference>
<keyword evidence="5" id="KW-1185">Reference proteome</keyword>
<dbReference type="Gene3D" id="1.10.10.10">
    <property type="entry name" value="Winged helix-like DNA-binding domain superfamily/Winged helix DNA-binding domain"/>
    <property type="match status" value="1"/>
</dbReference>
<dbReference type="SUPFAM" id="SSF48452">
    <property type="entry name" value="TPR-like"/>
    <property type="match status" value="1"/>
</dbReference>
<dbReference type="SMART" id="SM00421">
    <property type="entry name" value="HTH_LUXR"/>
    <property type="match status" value="1"/>
</dbReference>
<protein>
    <submittedName>
        <fullName evidence="4">Regulatory LuxR family protein</fullName>
    </submittedName>
</protein>
<dbReference type="GO" id="GO:0004016">
    <property type="term" value="F:adenylate cyclase activity"/>
    <property type="evidence" value="ECO:0007669"/>
    <property type="project" value="TreeGrafter"/>
</dbReference>
<dbReference type="PROSITE" id="PS50043">
    <property type="entry name" value="HTH_LUXR_2"/>
    <property type="match status" value="1"/>
</dbReference>
<dbReference type="GO" id="GO:0003677">
    <property type="term" value="F:DNA binding"/>
    <property type="evidence" value="ECO:0007669"/>
    <property type="project" value="InterPro"/>
</dbReference>
<dbReference type="GO" id="GO:0005524">
    <property type="term" value="F:ATP binding"/>
    <property type="evidence" value="ECO:0007669"/>
    <property type="project" value="UniProtKB-KW"/>
</dbReference>
<dbReference type="InterPro" id="IPR036388">
    <property type="entry name" value="WH-like_DNA-bd_sf"/>
</dbReference>
<sequence>MLVGRDHERRLIDGLLSAARIGQSAVLVLVGEAGIGKSTLLEDAAAAATGMRQLRATGTESEAEVPFGALLQLLRPALVHLDRIPPPQADALASALALRKSPGGDRFAIGAATLSLLSRFAEDQPVALLVDDAHLLDRPSAQALVFAARRLTADPVVLLAAVREGVPSPVTEAGLPLLHVDGLSPAASGQLVESARRRLGPAAVTRLHEATGGNPLALLELADETDLLDALPPEAPVPVPARLARVFARRADRLSPAAHTALLVAAAGGSDLALVARACGLLQVDVAALEDAETVDLLAVAGGAVTFRHNLVRSAIWSEAPPATRRRVHSAIAAALPEEDADRRAWHLSEAALGPDADTARLLDEAAVRARIRGAHAVASTAFERAAGLSPEPEDAGRRLVSAAESAWRAGAGDQAVALLARAAGLPQPPDLRARTAGLRGTVAARTGSVEEARDELMAAAAERADTAPDTAVLLLADAIQACFYLADTAGVAEAAARIDALMPRTTAEPARWVADVARGIAAVLTGHGGPERIRRALRSVDPTGPLLRAPRVAPYVVLGVLFLRESGTGRQLVDIVVTDLRARSDLGTLPLLLFQIARDQATQASWDSAEVNYTEGAQLARETGSTSDLAACLAGLAWLEARQGREAVCREHAAEAAEISRPRHLALFQIWSLAALGDLELGLGRPEAALADFERLEALLARLGVDDVDLSPAPEMAEALVHLGRHDVARVQARAYAARAAEKGQPWAMARAARSLGLTCEEPEVDQHFAVALDHHGRTLDPFELARTRLAYGARLRRARRRIDARVQLRDAVASFDHLGAAPWADRAAAELRATGETARRRESSAREELTPQELQIATLLASGRTTREAAAALFLSPKTVEYHLRHVYLKLGLSSRAELAARLAGPPGRQS</sequence>
<dbReference type="GO" id="GO:0006355">
    <property type="term" value="P:regulation of DNA-templated transcription"/>
    <property type="evidence" value="ECO:0007669"/>
    <property type="project" value="InterPro"/>
</dbReference>
<accession>A0A543PF84</accession>
<keyword evidence="2" id="KW-0067">ATP-binding</keyword>
<dbReference type="InterPro" id="IPR003593">
    <property type="entry name" value="AAA+_ATPase"/>
</dbReference>
<dbReference type="CDD" id="cd06170">
    <property type="entry name" value="LuxR_C_like"/>
    <property type="match status" value="1"/>
</dbReference>
<dbReference type="Proteomes" id="UP000319865">
    <property type="component" value="Unassembled WGS sequence"/>
</dbReference>
<dbReference type="PANTHER" id="PTHR16305">
    <property type="entry name" value="TESTICULAR SOLUBLE ADENYLYL CYCLASE"/>
    <property type="match status" value="1"/>
</dbReference>
<evidence type="ECO:0000313" key="4">
    <source>
        <dbReference type="EMBL" id="TQN42740.1"/>
    </source>
</evidence>
<reference evidence="4 5" key="1">
    <citation type="submission" date="2019-06" db="EMBL/GenBank/DDBJ databases">
        <title>Sequencing the genomes of 1000 actinobacteria strains.</title>
        <authorList>
            <person name="Klenk H.-P."/>
        </authorList>
    </citation>
    <scope>NUCLEOTIDE SEQUENCE [LARGE SCALE GENOMIC DNA]</scope>
    <source>
        <strain evidence="4 5">DSM 46837</strain>
    </source>
</reference>
<dbReference type="InterPro" id="IPR011990">
    <property type="entry name" value="TPR-like_helical_dom_sf"/>
</dbReference>
<feature type="domain" description="HTH luxR-type" evidence="3">
    <location>
        <begin position="844"/>
        <end position="909"/>
    </location>
</feature>
<name>A0A543PF84_9ACTN</name>
<dbReference type="AlphaFoldDB" id="A0A543PF84"/>
<dbReference type="SUPFAM" id="SSF52540">
    <property type="entry name" value="P-loop containing nucleoside triphosphate hydrolases"/>
    <property type="match status" value="1"/>
</dbReference>
<dbReference type="SMART" id="SM00382">
    <property type="entry name" value="AAA"/>
    <property type="match status" value="1"/>
</dbReference>
<dbReference type="Pfam" id="PF00196">
    <property type="entry name" value="GerE"/>
    <property type="match status" value="1"/>
</dbReference>
<dbReference type="InterPro" id="IPR041664">
    <property type="entry name" value="AAA_16"/>
</dbReference>
<keyword evidence="1" id="KW-0547">Nucleotide-binding</keyword>
<evidence type="ECO:0000259" key="3">
    <source>
        <dbReference type="PROSITE" id="PS50043"/>
    </source>
</evidence>
<dbReference type="InterPro" id="IPR016032">
    <property type="entry name" value="Sig_transdc_resp-reg_C-effctor"/>
</dbReference>
<dbReference type="Pfam" id="PF13191">
    <property type="entry name" value="AAA_16"/>
    <property type="match status" value="1"/>
</dbReference>
<dbReference type="PRINTS" id="PR00038">
    <property type="entry name" value="HTHLUXR"/>
</dbReference>
<evidence type="ECO:0000256" key="1">
    <source>
        <dbReference type="ARBA" id="ARBA00022741"/>
    </source>
</evidence>
<dbReference type="InterPro" id="IPR027417">
    <property type="entry name" value="P-loop_NTPase"/>
</dbReference>
<dbReference type="RefSeq" id="WP_142025341.1">
    <property type="nucleotide sequence ID" value="NZ_VFQE01000001.1"/>
</dbReference>
<proteinExistence type="predicted"/>